<sequence length="350" mass="37783">MALEAVVFSQAAAGHFGYGCGGDSPYALLPWCDQLGGLGDLVGAGGDGYCCWDNDMVDAWAPDDWEAASTMDQSSEDAASTDHHHQRRGNKDDETAPPPEPPAAAVRRKRRRAKVVKNKEEIETQRMTHIAVERNRRRQMNEYLAVLRSLMPPSYAHRGDQASIVGGAINYVRELEQLLQSLEVQKSIKNSRSGSTSTDASPFAGFFSFPQYSTSTSAHHGCCSSTTTSLGSSSPSNNDAITSDDAAVGGLAESCRPAAVADIEVTMVEGHASLKVLARRRPKQLLKLVAGLHQLRIPPLHLNMTSTVHAMVLYTFSLKVEDDSKMGSVEDIATAVHEILGSIQEETAVM</sequence>
<feature type="region of interest" description="Disordered" evidence="7">
    <location>
        <begin position="67"/>
        <end position="116"/>
    </location>
</feature>
<dbReference type="CDD" id="cd11448">
    <property type="entry name" value="bHLH_AtFAMA_like"/>
    <property type="match status" value="1"/>
</dbReference>
<dbReference type="PROSITE" id="PS50888">
    <property type="entry name" value="BHLH"/>
    <property type="match status" value="1"/>
</dbReference>
<dbReference type="OrthoDB" id="684567at2759"/>
<dbReference type="AlphaFoldDB" id="A0A835EV63"/>
<evidence type="ECO:0000313" key="10">
    <source>
        <dbReference type="Proteomes" id="UP000636709"/>
    </source>
</evidence>
<dbReference type="InterPro" id="IPR036638">
    <property type="entry name" value="HLH_DNA-bd_sf"/>
</dbReference>
<evidence type="ECO:0000259" key="8">
    <source>
        <dbReference type="PROSITE" id="PS50888"/>
    </source>
</evidence>
<comment type="similarity">
    <text evidence="2">Belongs to the bHLH protein family.</text>
</comment>
<evidence type="ECO:0000313" key="9">
    <source>
        <dbReference type="EMBL" id="KAF8718114.1"/>
    </source>
</evidence>
<feature type="domain" description="BHLH" evidence="8">
    <location>
        <begin position="124"/>
        <end position="175"/>
    </location>
</feature>
<evidence type="ECO:0000256" key="5">
    <source>
        <dbReference type="ARBA" id="ARBA00023163"/>
    </source>
</evidence>
<evidence type="ECO:0000256" key="7">
    <source>
        <dbReference type="SAM" id="MobiDB-lite"/>
    </source>
</evidence>
<accession>A0A835EV63</accession>
<evidence type="ECO:0000256" key="1">
    <source>
        <dbReference type="ARBA" id="ARBA00004123"/>
    </source>
</evidence>
<keyword evidence="4" id="KW-0238">DNA-binding</keyword>
<gene>
    <name evidence="9" type="ORF">HU200_025599</name>
</gene>
<evidence type="ECO:0000256" key="4">
    <source>
        <dbReference type="ARBA" id="ARBA00023125"/>
    </source>
</evidence>
<name>A0A835EV63_9POAL</name>
<keyword evidence="10" id="KW-1185">Reference proteome</keyword>
<keyword evidence="5" id="KW-0804">Transcription</keyword>
<protein>
    <recommendedName>
        <fullName evidence="8">BHLH domain-containing protein</fullName>
    </recommendedName>
</protein>
<dbReference type="GO" id="GO:0000981">
    <property type="term" value="F:DNA-binding transcription factor activity, RNA polymerase II-specific"/>
    <property type="evidence" value="ECO:0007669"/>
    <property type="project" value="TreeGrafter"/>
</dbReference>
<dbReference type="Gramene" id="Dexi9A01G0044750.1">
    <property type="protein sequence ID" value="Dexi9A01G0044750.1:cds"/>
    <property type="gene ID" value="Dexi9A01G0044750"/>
</dbReference>
<dbReference type="GO" id="GO:0046983">
    <property type="term" value="F:protein dimerization activity"/>
    <property type="evidence" value="ECO:0007669"/>
    <property type="project" value="InterPro"/>
</dbReference>
<keyword evidence="3" id="KW-0805">Transcription regulation</keyword>
<feature type="compositionally biased region" description="Basic residues" evidence="7">
    <location>
        <begin position="106"/>
        <end position="116"/>
    </location>
</feature>
<proteinExistence type="inferred from homology"/>
<comment type="subcellular location">
    <subcellularLocation>
        <location evidence="1">Nucleus</location>
    </subcellularLocation>
</comment>
<dbReference type="GO" id="GO:0005634">
    <property type="term" value="C:nucleus"/>
    <property type="evidence" value="ECO:0007669"/>
    <property type="project" value="UniProtKB-SubCell"/>
</dbReference>
<dbReference type="GO" id="GO:0000978">
    <property type="term" value="F:RNA polymerase II cis-regulatory region sequence-specific DNA binding"/>
    <property type="evidence" value="ECO:0007669"/>
    <property type="project" value="TreeGrafter"/>
</dbReference>
<dbReference type="PANTHER" id="PTHR11969:SF73">
    <property type="entry name" value="BHLH TRANSCRIPTION FACTOR"/>
    <property type="match status" value="1"/>
</dbReference>
<feature type="compositionally biased region" description="Low complexity" evidence="7">
    <location>
        <begin position="218"/>
        <end position="236"/>
    </location>
</feature>
<reference evidence="9" key="1">
    <citation type="submission" date="2020-07" db="EMBL/GenBank/DDBJ databases">
        <title>Genome sequence and genetic diversity analysis of an under-domesticated orphan crop, white fonio (Digitaria exilis).</title>
        <authorList>
            <person name="Bennetzen J.L."/>
            <person name="Chen S."/>
            <person name="Ma X."/>
            <person name="Wang X."/>
            <person name="Yssel A.E.J."/>
            <person name="Chaluvadi S.R."/>
            <person name="Johnson M."/>
            <person name="Gangashetty P."/>
            <person name="Hamidou F."/>
            <person name="Sanogo M.D."/>
            <person name="Zwaenepoel A."/>
            <person name="Wallace J."/>
            <person name="Van De Peer Y."/>
            <person name="Van Deynze A."/>
        </authorList>
    </citation>
    <scope>NUCLEOTIDE SEQUENCE</scope>
    <source>
        <tissue evidence="9">Leaves</tissue>
    </source>
</reference>
<keyword evidence="6" id="KW-0539">Nucleus</keyword>
<dbReference type="Proteomes" id="UP000636709">
    <property type="component" value="Unassembled WGS sequence"/>
</dbReference>
<dbReference type="Gene3D" id="4.10.280.10">
    <property type="entry name" value="Helix-loop-helix DNA-binding domain"/>
    <property type="match status" value="1"/>
</dbReference>
<dbReference type="InterPro" id="IPR011598">
    <property type="entry name" value="bHLH_dom"/>
</dbReference>
<comment type="caution">
    <text evidence="9">The sequence shown here is derived from an EMBL/GenBank/DDBJ whole genome shotgun (WGS) entry which is preliminary data.</text>
</comment>
<dbReference type="SUPFAM" id="SSF47459">
    <property type="entry name" value="HLH, helix-loop-helix DNA-binding domain"/>
    <property type="match status" value="1"/>
</dbReference>
<evidence type="ECO:0000256" key="6">
    <source>
        <dbReference type="ARBA" id="ARBA00023242"/>
    </source>
</evidence>
<dbReference type="SMART" id="SM00353">
    <property type="entry name" value="HLH"/>
    <property type="match status" value="1"/>
</dbReference>
<organism evidence="9 10">
    <name type="scientific">Digitaria exilis</name>
    <dbReference type="NCBI Taxonomy" id="1010633"/>
    <lineage>
        <taxon>Eukaryota</taxon>
        <taxon>Viridiplantae</taxon>
        <taxon>Streptophyta</taxon>
        <taxon>Embryophyta</taxon>
        <taxon>Tracheophyta</taxon>
        <taxon>Spermatophyta</taxon>
        <taxon>Magnoliopsida</taxon>
        <taxon>Liliopsida</taxon>
        <taxon>Poales</taxon>
        <taxon>Poaceae</taxon>
        <taxon>PACMAD clade</taxon>
        <taxon>Panicoideae</taxon>
        <taxon>Panicodae</taxon>
        <taxon>Paniceae</taxon>
        <taxon>Anthephorinae</taxon>
        <taxon>Digitaria</taxon>
    </lineage>
</organism>
<evidence type="ECO:0000256" key="2">
    <source>
        <dbReference type="ARBA" id="ARBA00005510"/>
    </source>
</evidence>
<dbReference type="PANTHER" id="PTHR11969">
    <property type="entry name" value="MAX DIMERIZATION, MAD"/>
    <property type="match status" value="1"/>
</dbReference>
<feature type="region of interest" description="Disordered" evidence="7">
    <location>
        <begin position="218"/>
        <end position="238"/>
    </location>
</feature>
<dbReference type="EMBL" id="JACEFO010001712">
    <property type="protein sequence ID" value="KAF8718114.1"/>
    <property type="molecule type" value="Genomic_DNA"/>
</dbReference>
<evidence type="ECO:0000256" key="3">
    <source>
        <dbReference type="ARBA" id="ARBA00023015"/>
    </source>
</evidence>
<dbReference type="Pfam" id="PF00010">
    <property type="entry name" value="HLH"/>
    <property type="match status" value="1"/>
</dbReference>